<evidence type="ECO:0000256" key="4">
    <source>
        <dbReference type="ARBA" id="ARBA00022840"/>
    </source>
</evidence>
<dbReference type="Proteomes" id="UP001549036">
    <property type="component" value="Unassembled WGS sequence"/>
</dbReference>
<dbReference type="PANTHER" id="PTHR21060:SF21">
    <property type="entry name" value="ACETATE KINASE"/>
    <property type="match status" value="1"/>
</dbReference>
<dbReference type="SUPFAM" id="SSF53067">
    <property type="entry name" value="Actin-like ATPase domain"/>
    <property type="match status" value="1"/>
</dbReference>
<name>A0ABV2HPD3_9HYPH</name>
<evidence type="ECO:0000256" key="1">
    <source>
        <dbReference type="ARBA" id="ARBA00022679"/>
    </source>
</evidence>
<comment type="caution">
    <text evidence="6">The sequence shown here is derived from an EMBL/GenBank/DDBJ whole genome shotgun (WGS) entry which is preliminary data.</text>
</comment>
<evidence type="ECO:0000256" key="2">
    <source>
        <dbReference type="ARBA" id="ARBA00022741"/>
    </source>
</evidence>
<dbReference type="PRINTS" id="PR00471">
    <property type="entry name" value="ACETATEKNASE"/>
</dbReference>
<evidence type="ECO:0000313" key="6">
    <source>
        <dbReference type="EMBL" id="MET3592452.1"/>
    </source>
</evidence>
<keyword evidence="1 5" id="KW-0808">Transferase</keyword>
<comment type="similarity">
    <text evidence="5">Belongs to the acetokinase family.</text>
</comment>
<organism evidence="6 7">
    <name type="scientific">Mesorhizobium shonense</name>
    <dbReference type="NCBI Taxonomy" id="1209948"/>
    <lineage>
        <taxon>Bacteria</taxon>
        <taxon>Pseudomonadati</taxon>
        <taxon>Pseudomonadota</taxon>
        <taxon>Alphaproteobacteria</taxon>
        <taxon>Hyphomicrobiales</taxon>
        <taxon>Phyllobacteriaceae</taxon>
        <taxon>Mesorhizobium</taxon>
    </lineage>
</organism>
<evidence type="ECO:0000256" key="5">
    <source>
        <dbReference type="RuleBase" id="RU003835"/>
    </source>
</evidence>
<dbReference type="Gene3D" id="3.30.420.40">
    <property type="match status" value="1"/>
</dbReference>
<keyword evidence="2" id="KW-0547">Nucleotide-binding</keyword>
<dbReference type="PANTHER" id="PTHR21060">
    <property type="entry name" value="ACETATE KINASE"/>
    <property type="match status" value="1"/>
</dbReference>
<accession>A0ABV2HPD3</accession>
<proteinExistence type="inferred from homology"/>
<dbReference type="EMBL" id="JBEPLM010000002">
    <property type="protein sequence ID" value="MET3592452.1"/>
    <property type="molecule type" value="Genomic_DNA"/>
</dbReference>
<dbReference type="InterPro" id="IPR043129">
    <property type="entry name" value="ATPase_NBD"/>
</dbReference>
<gene>
    <name evidence="6" type="ORF">ABID26_001836</name>
</gene>
<dbReference type="GO" id="GO:0016301">
    <property type="term" value="F:kinase activity"/>
    <property type="evidence" value="ECO:0007669"/>
    <property type="project" value="UniProtKB-KW"/>
</dbReference>
<dbReference type="Pfam" id="PF00871">
    <property type="entry name" value="Acetate_kinase"/>
    <property type="match status" value="1"/>
</dbReference>
<sequence length="164" mass="17272">MMAGASAATTMGFSTLDGLLMSTRCGAIDPGVILHLLQDRKLSPDQLTELLYERSGLLGISGISGDMQTLLASKDAAARRAIDFFVYRIGREIGSLAAALGGLDTLVFTAGIGEHAPQIRQRICEAAAWLGVVIDDGLNRGGEALVPADEERAVAMELLDLETV</sequence>
<dbReference type="InterPro" id="IPR000890">
    <property type="entry name" value="Aliphatic_acid_kin_short-chain"/>
</dbReference>
<evidence type="ECO:0000313" key="7">
    <source>
        <dbReference type="Proteomes" id="UP001549036"/>
    </source>
</evidence>
<reference evidence="6 7" key="1">
    <citation type="submission" date="2024-06" db="EMBL/GenBank/DDBJ databases">
        <title>Genomic Encyclopedia of Type Strains, Phase IV (KMG-IV): sequencing the most valuable type-strain genomes for metagenomic binning, comparative biology and taxonomic classification.</title>
        <authorList>
            <person name="Goeker M."/>
        </authorList>
    </citation>
    <scope>NUCLEOTIDE SEQUENCE [LARGE SCALE GENOMIC DNA]</scope>
    <source>
        <strain evidence="6 7">DSM 29846</strain>
    </source>
</reference>
<keyword evidence="7" id="KW-1185">Reference proteome</keyword>
<keyword evidence="3 5" id="KW-0418">Kinase</keyword>
<keyword evidence="4" id="KW-0067">ATP-binding</keyword>
<evidence type="ECO:0000256" key="3">
    <source>
        <dbReference type="ARBA" id="ARBA00022777"/>
    </source>
</evidence>
<protein>
    <submittedName>
        <fullName evidence="6">Acetate kinase</fullName>
    </submittedName>
</protein>